<proteinExistence type="predicted"/>
<accession>A0AA44QEE7</accession>
<dbReference type="InterPro" id="IPR030931">
    <property type="entry name" value="Group_II_RT_mat"/>
</dbReference>
<dbReference type="CDD" id="cd01651">
    <property type="entry name" value="RT_G2_intron"/>
    <property type="match status" value="1"/>
</dbReference>
<dbReference type="RefSeq" id="WP_098522678.1">
    <property type="nucleotide sequence ID" value="NZ_NUYJ01000013.1"/>
</dbReference>
<dbReference type="PANTHER" id="PTHR34047">
    <property type="entry name" value="NUCLEAR INTRON MATURASE 1, MITOCHONDRIAL-RELATED"/>
    <property type="match status" value="1"/>
</dbReference>
<dbReference type="InterPro" id="IPR049030">
    <property type="entry name" value="AI2M-like_HNH"/>
</dbReference>
<dbReference type="InterPro" id="IPR024937">
    <property type="entry name" value="Domain_X"/>
</dbReference>
<dbReference type="InterPro" id="IPR043502">
    <property type="entry name" value="DNA/RNA_pol_sf"/>
</dbReference>
<protein>
    <submittedName>
        <fullName evidence="2">Group II intron reverse transcriptase/maturase</fullName>
    </submittedName>
</protein>
<dbReference type="GO" id="GO:0006397">
    <property type="term" value="P:mRNA processing"/>
    <property type="evidence" value="ECO:0007669"/>
    <property type="project" value="InterPro"/>
</dbReference>
<keyword evidence="2" id="KW-0548">Nucleotidyltransferase</keyword>
<keyword evidence="2" id="KW-0695">RNA-directed DNA polymerase</keyword>
<keyword evidence="2" id="KW-0808">Transferase</keyword>
<organism evidence="2 3">
    <name type="scientific">Bacillus cereus</name>
    <dbReference type="NCBI Taxonomy" id="1396"/>
    <lineage>
        <taxon>Bacteria</taxon>
        <taxon>Bacillati</taxon>
        <taxon>Bacillota</taxon>
        <taxon>Bacilli</taxon>
        <taxon>Bacillales</taxon>
        <taxon>Bacillaceae</taxon>
        <taxon>Bacillus</taxon>
        <taxon>Bacillus cereus group</taxon>
    </lineage>
</organism>
<dbReference type="InterPro" id="IPR000477">
    <property type="entry name" value="RT_dom"/>
</dbReference>
<feature type="domain" description="Reverse transcriptase" evidence="1">
    <location>
        <begin position="67"/>
        <end position="366"/>
    </location>
</feature>
<dbReference type="GO" id="GO:0003964">
    <property type="term" value="F:RNA-directed DNA polymerase activity"/>
    <property type="evidence" value="ECO:0007669"/>
    <property type="project" value="UniProtKB-KW"/>
</dbReference>
<dbReference type="NCBIfam" id="TIGR04416">
    <property type="entry name" value="group_II_RT_mat"/>
    <property type="match status" value="1"/>
</dbReference>
<dbReference type="CDD" id="cd00085">
    <property type="entry name" value="HNHc"/>
    <property type="match status" value="1"/>
</dbReference>
<dbReference type="SUPFAM" id="SSF56672">
    <property type="entry name" value="DNA/RNA polymerases"/>
    <property type="match status" value="1"/>
</dbReference>
<dbReference type="AlphaFoldDB" id="A0AA44QEE7"/>
<evidence type="ECO:0000313" key="2">
    <source>
        <dbReference type="EMBL" id="PFS07764.1"/>
    </source>
</evidence>
<dbReference type="PROSITE" id="PS50878">
    <property type="entry name" value="RT_POL"/>
    <property type="match status" value="1"/>
</dbReference>
<dbReference type="Pfam" id="PF00078">
    <property type="entry name" value="RVT_1"/>
    <property type="match status" value="2"/>
</dbReference>
<dbReference type="Pfam" id="PF21368">
    <property type="entry name" value="AI2M-like_HNH"/>
    <property type="match status" value="1"/>
</dbReference>
<gene>
    <name evidence="2" type="primary">ltrA</name>
    <name evidence="2" type="ORF">COK38_01110</name>
</gene>
<sequence length="605" mass="71584">MQNSEVVLYNLSKQASKEGYCYDRLYRNMYNKEFYIKAYTKIYKNKGSATKGIDEETADGFGDEKIESIISSLKDETYQPKPVRRVNIPKSNGKTRPLGIPTFTDRIVQEVCRMILEAIYEPTFSEFSHGFREKHSCHSALTQIKNTFTAVNWFIEGDIKGFFDNINHHVLVNTLRKRISDERFIRLIWKFLRAGYLEDWRYNNTYSGTPQGGIVSPILANIYLNELDHFVINELKQEFDQGRPKSRKRNTEYRKYDMRNQRLKKKIDVTNDQVMRETMIQEYKENKKKLLNLPYYEPNNEEYKSLKYVRYADDFLIGINGSKEDCQHIKSVISKFLSEKLELEMSEEKTLITHSTKFARFLGYDISISRDLAVAKDKNNVAKRKYRGYVQLRIPKGTIERVIVDRKMVKDIDAKQWDMLHRPRLLGLSDLEIVETYNAELRGLYNYYSLAENVSKKMWQLKYVMEYSCLKTLANKYKSTVAKMKTKYKQGKYWGIKYQTKHGERIAYFYKDGFTKKKVSHKKDIDTKPNLYVYQGKTDLEQRLNAKECELCGDNHPDTKFEVHHVNKVKNLKGKTYWEMMMIAKQRKTLVVCKKCHNEIHKTRG</sequence>
<dbReference type="PANTHER" id="PTHR34047:SF8">
    <property type="entry name" value="PROTEIN YKFC"/>
    <property type="match status" value="1"/>
</dbReference>
<name>A0AA44QEE7_BACCE</name>
<reference evidence="2 3" key="1">
    <citation type="submission" date="2017-09" db="EMBL/GenBank/DDBJ databases">
        <title>Large-scale bioinformatics analysis of Bacillus genomes uncovers conserved roles of natural products in bacterial physiology.</title>
        <authorList>
            <consortium name="Agbiome Team Llc"/>
            <person name="Bleich R.M."/>
            <person name="Grubbs K.J."/>
            <person name="Santa Maria K.C."/>
            <person name="Allen S.E."/>
            <person name="Farag S."/>
            <person name="Shank E.A."/>
            <person name="Bowers A."/>
        </authorList>
    </citation>
    <scope>NUCLEOTIDE SEQUENCE [LARGE SCALE GENOMIC DNA]</scope>
    <source>
        <strain evidence="2 3">AFS067272</strain>
    </source>
</reference>
<dbReference type="EMBL" id="NVBO01000011">
    <property type="protein sequence ID" value="PFS07764.1"/>
    <property type="molecule type" value="Genomic_DNA"/>
</dbReference>
<evidence type="ECO:0000313" key="3">
    <source>
        <dbReference type="Proteomes" id="UP000226357"/>
    </source>
</evidence>
<dbReference type="InterPro" id="IPR051083">
    <property type="entry name" value="GrpII_Intron_Splice-Mob/Def"/>
</dbReference>
<evidence type="ECO:0000259" key="1">
    <source>
        <dbReference type="PROSITE" id="PS50878"/>
    </source>
</evidence>
<dbReference type="Pfam" id="PF01348">
    <property type="entry name" value="Intron_maturas2"/>
    <property type="match status" value="1"/>
</dbReference>
<comment type="caution">
    <text evidence="2">The sequence shown here is derived from an EMBL/GenBank/DDBJ whole genome shotgun (WGS) entry which is preliminary data.</text>
</comment>
<dbReference type="InterPro" id="IPR003615">
    <property type="entry name" value="HNH_nuc"/>
</dbReference>
<dbReference type="Proteomes" id="UP000226357">
    <property type="component" value="Unassembled WGS sequence"/>
</dbReference>